<feature type="transmembrane region" description="Helical" evidence="1">
    <location>
        <begin position="340"/>
        <end position="366"/>
    </location>
</feature>
<feature type="transmembrane region" description="Helical" evidence="1">
    <location>
        <begin position="307"/>
        <end position="328"/>
    </location>
</feature>
<protein>
    <submittedName>
        <fullName evidence="2">Short-chain dehydrogenase</fullName>
    </submittedName>
</protein>
<dbReference type="EMBL" id="QDKM01000001">
    <property type="protein sequence ID" value="PVH30131.1"/>
    <property type="molecule type" value="Genomic_DNA"/>
</dbReference>
<keyword evidence="3" id="KW-1185">Reference proteome</keyword>
<evidence type="ECO:0000313" key="2">
    <source>
        <dbReference type="EMBL" id="PVH30131.1"/>
    </source>
</evidence>
<feature type="transmembrane region" description="Helical" evidence="1">
    <location>
        <begin position="95"/>
        <end position="112"/>
    </location>
</feature>
<feature type="transmembrane region" description="Helical" evidence="1">
    <location>
        <begin position="28"/>
        <end position="48"/>
    </location>
</feature>
<feature type="transmembrane region" description="Helical" evidence="1">
    <location>
        <begin position="68"/>
        <end position="88"/>
    </location>
</feature>
<keyword evidence="1" id="KW-1133">Transmembrane helix</keyword>
<feature type="transmembrane region" description="Helical" evidence="1">
    <location>
        <begin position="249"/>
        <end position="266"/>
    </location>
</feature>
<accession>A0A2T8HXH9</accession>
<feature type="transmembrane region" description="Helical" evidence="1">
    <location>
        <begin position="151"/>
        <end position="169"/>
    </location>
</feature>
<feature type="transmembrane region" description="Helical" evidence="1">
    <location>
        <begin position="278"/>
        <end position="301"/>
    </location>
</feature>
<feature type="transmembrane region" description="Helical" evidence="1">
    <location>
        <begin position="118"/>
        <end position="139"/>
    </location>
</feature>
<feature type="transmembrane region" description="Helical" evidence="1">
    <location>
        <begin position="181"/>
        <end position="202"/>
    </location>
</feature>
<name>A0A2T8HXH9_9RHOB</name>
<reference evidence="2 3" key="1">
    <citation type="submission" date="2018-04" db="EMBL/GenBank/DDBJ databases">
        <title>Pararhodobacter oceanense sp. nov., isolated from marine intertidal sediment.</title>
        <authorList>
            <person name="Wang X.-L."/>
            <person name="Du Z.-J."/>
        </authorList>
    </citation>
    <scope>NUCLEOTIDE SEQUENCE [LARGE SCALE GENOMIC DNA]</scope>
    <source>
        <strain evidence="2 3">AM505</strain>
    </source>
</reference>
<organism evidence="2 3">
    <name type="scientific">Pararhodobacter oceanensis</name>
    <dbReference type="NCBI Taxonomy" id="2172121"/>
    <lineage>
        <taxon>Bacteria</taxon>
        <taxon>Pseudomonadati</taxon>
        <taxon>Pseudomonadota</taxon>
        <taxon>Alphaproteobacteria</taxon>
        <taxon>Rhodobacterales</taxon>
        <taxon>Paracoccaceae</taxon>
        <taxon>Pararhodobacter</taxon>
    </lineage>
</organism>
<dbReference type="RefSeq" id="WP_116556535.1">
    <property type="nucleotide sequence ID" value="NZ_QDKM01000001.1"/>
</dbReference>
<dbReference type="AlphaFoldDB" id="A0A2T8HXH9"/>
<dbReference type="Pfam" id="PF05940">
    <property type="entry name" value="NnrS"/>
    <property type="match status" value="1"/>
</dbReference>
<evidence type="ECO:0000256" key="1">
    <source>
        <dbReference type="SAM" id="Phobius"/>
    </source>
</evidence>
<keyword evidence="1" id="KW-0472">Membrane</keyword>
<sequence>MTQTQSQSPATQSPLSLTAFFSLGFRPFFLLAALWAALAMLLWIGALTGVMELPTAFDPVSWHAHEFLFGYLGAVIAGFLLTAVPNWTGRPPLQGAPLAALVGAWLIGRIAVTTSLFWPAVLVAILDLIFPCALAVLVLREIIAGRNWRNLIVVGMLALLILGNLAFHIEAAEGAFAAQGYGLRLGLAAGVMMIAVIGGRIIPAFTRNWLMKRGAGRLPTPPMAKFDVLALLVLLLALLAWVALPDQSLTAAALILAGLLHIWRLMRWAGERTLSEPLMWVLHLAYVFVPAGALAIGIAGLTGAYSATIAAQHLWMAGALGLMTLAVMTRASLGHTGRPLVAGLGSTLSYLLILASVALRVAVWFAPDAASSLHALSALFWIAGFGLFALHFAPLMLRPRPAG</sequence>
<keyword evidence="1" id="KW-0812">Transmembrane</keyword>
<dbReference type="InterPro" id="IPR010266">
    <property type="entry name" value="NnrS"/>
</dbReference>
<comment type="caution">
    <text evidence="2">The sequence shown here is derived from an EMBL/GenBank/DDBJ whole genome shotgun (WGS) entry which is preliminary data.</text>
</comment>
<evidence type="ECO:0000313" key="3">
    <source>
        <dbReference type="Proteomes" id="UP000245911"/>
    </source>
</evidence>
<gene>
    <name evidence="2" type="ORF">DDE20_00745</name>
</gene>
<feature type="transmembrane region" description="Helical" evidence="1">
    <location>
        <begin position="378"/>
        <end position="397"/>
    </location>
</feature>
<dbReference type="OrthoDB" id="9770040at2"/>
<feature type="transmembrane region" description="Helical" evidence="1">
    <location>
        <begin position="223"/>
        <end position="243"/>
    </location>
</feature>
<dbReference type="Proteomes" id="UP000245911">
    <property type="component" value="Unassembled WGS sequence"/>
</dbReference>
<proteinExistence type="predicted"/>